<keyword evidence="4 8" id="KW-0812">Transmembrane</keyword>
<dbReference type="InterPro" id="IPR005599">
    <property type="entry name" value="GPI_mannosylTrfase"/>
</dbReference>
<evidence type="ECO:0000256" key="7">
    <source>
        <dbReference type="ARBA" id="ARBA00023136"/>
    </source>
</evidence>
<feature type="transmembrane region" description="Helical" evidence="8">
    <location>
        <begin position="403"/>
        <end position="422"/>
    </location>
</feature>
<name>A0AAV2THY8_CALDB</name>
<dbReference type="GO" id="GO:0005789">
    <property type="term" value="C:endoplasmic reticulum membrane"/>
    <property type="evidence" value="ECO:0007669"/>
    <property type="project" value="UniProtKB-SubCell"/>
</dbReference>
<evidence type="ECO:0000256" key="4">
    <source>
        <dbReference type="ARBA" id="ARBA00022692"/>
    </source>
</evidence>
<evidence type="ECO:0000313" key="9">
    <source>
        <dbReference type="EMBL" id="CAL5135932.1"/>
    </source>
</evidence>
<gene>
    <name evidence="9" type="ORF">CDAUBV1_LOCUS10038</name>
</gene>
<sequence length="585" mass="67120">MKIEELLANERKLFVGLLVFRVLNAVFIQTAFVPDEYWQSMEVAHKWVFGYGSLTWEWRPEIALRSPVHPLLISIPYYLAYCLGLDSRRFIVLIPRLIHAVLAAIADLHLFRLASTLSGPVTAKWALFHQLSNWFTCFCATRPLSNCLEWCLTVVGLCNYPWHLACTLPTSPTGLAKYRTKRFIIIAISCVLIRPTAAVVWAPLCLLHLWQAGTKEWHRSQQKNDKKSRGFLHSNFWKLFKLYMLATSVLFCCSCAIDRFCFGRWTLNQWNFLQFNLLTTGSHFYGVYPWHWYLTAGLPAILTTQIPFLIIGVLLDWIPSGKAMPAKGPSGVCSPKFAVQGKPEGRLLSLIFFWTVVCYSFLGHKEFRFLFPLLPLATYFSGRATVFLMSSRTGLSSNTVKRAIMLFILLTHVPVTLYTSLLHQRGGLEAFSVLSQAIHYTRWAGPDAPLRTSDVRVLALMPCHSIPSLSYLHQNISFRQLTCDPDLSMWSNASQSEVDKADSFYSNPIRWMELNYNSRAKSPDRSSKPHYILFFSRLLKSFPTFKELLAQWDYRQCGHFFHAHFPTHSQHGKYVLAYCHSNVSL</sequence>
<dbReference type="GO" id="GO:0006506">
    <property type="term" value="P:GPI anchor biosynthetic process"/>
    <property type="evidence" value="ECO:0007669"/>
    <property type="project" value="TreeGrafter"/>
</dbReference>
<comment type="similarity">
    <text evidence="8">Belongs to the glycosyltransferase 22 family.</text>
</comment>
<evidence type="ECO:0000256" key="3">
    <source>
        <dbReference type="ARBA" id="ARBA00022679"/>
    </source>
</evidence>
<proteinExistence type="inferred from homology"/>
<evidence type="ECO:0000256" key="1">
    <source>
        <dbReference type="ARBA" id="ARBA00004477"/>
    </source>
</evidence>
<dbReference type="GO" id="GO:0000026">
    <property type="term" value="F:alpha-1,2-mannosyltransferase activity"/>
    <property type="evidence" value="ECO:0007669"/>
    <property type="project" value="TreeGrafter"/>
</dbReference>
<reference evidence="9" key="1">
    <citation type="submission" date="2024-06" db="EMBL/GenBank/DDBJ databases">
        <authorList>
            <person name="Liu X."/>
            <person name="Lenzi L."/>
            <person name="Haldenby T S."/>
            <person name="Uol C."/>
        </authorList>
    </citation>
    <scope>NUCLEOTIDE SEQUENCE</scope>
</reference>
<dbReference type="Pfam" id="PF03901">
    <property type="entry name" value="Glyco_transf_22"/>
    <property type="match status" value="1"/>
</dbReference>
<organism evidence="9 10">
    <name type="scientific">Calicophoron daubneyi</name>
    <name type="common">Rumen fluke</name>
    <name type="synonym">Paramphistomum daubneyi</name>
    <dbReference type="NCBI Taxonomy" id="300641"/>
    <lineage>
        <taxon>Eukaryota</taxon>
        <taxon>Metazoa</taxon>
        <taxon>Spiralia</taxon>
        <taxon>Lophotrochozoa</taxon>
        <taxon>Platyhelminthes</taxon>
        <taxon>Trematoda</taxon>
        <taxon>Digenea</taxon>
        <taxon>Plagiorchiida</taxon>
        <taxon>Pronocephalata</taxon>
        <taxon>Paramphistomoidea</taxon>
        <taxon>Paramphistomidae</taxon>
        <taxon>Calicophoron</taxon>
    </lineage>
</organism>
<accession>A0AAV2THY8</accession>
<feature type="transmembrane region" description="Helical" evidence="8">
    <location>
        <begin position="345"/>
        <end position="363"/>
    </location>
</feature>
<dbReference type="PANTHER" id="PTHR22760:SF4">
    <property type="entry name" value="GPI MANNOSYLTRANSFERASE 3"/>
    <property type="match status" value="1"/>
</dbReference>
<keyword evidence="3" id="KW-0808">Transferase</keyword>
<feature type="transmembrane region" description="Helical" evidence="8">
    <location>
        <begin position="68"/>
        <end position="86"/>
    </location>
</feature>
<keyword evidence="2 8" id="KW-0328">Glycosyltransferase</keyword>
<feature type="transmembrane region" description="Helical" evidence="8">
    <location>
        <begin position="12"/>
        <end position="32"/>
    </location>
</feature>
<dbReference type="AlphaFoldDB" id="A0AAV2THY8"/>
<keyword evidence="6 8" id="KW-1133">Transmembrane helix</keyword>
<keyword evidence="7 8" id="KW-0472">Membrane</keyword>
<dbReference type="EC" id="2.4.1.-" evidence="8"/>
<dbReference type="PANTHER" id="PTHR22760">
    <property type="entry name" value="GLYCOSYLTRANSFERASE"/>
    <property type="match status" value="1"/>
</dbReference>
<protein>
    <recommendedName>
        <fullName evidence="8">Mannosyltransferase</fullName>
        <ecNumber evidence="8">2.4.1.-</ecNumber>
    </recommendedName>
</protein>
<feature type="transmembrane region" description="Helical" evidence="8">
    <location>
        <begin position="296"/>
        <end position="318"/>
    </location>
</feature>
<keyword evidence="5 8" id="KW-0256">Endoplasmic reticulum</keyword>
<evidence type="ECO:0000256" key="5">
    <source>
        <dbReference type="ARBA" id="ARBA00022824"/>
    </source>
</evidence>
<evidence type="ECO:0000256" key="6">
    <source>
        <dbReference type="ARBA" id="ARBA00022989"/>
    </source>
</evidence>
<evidence type="ECO:0000256" key="8">
    <source>
        <dbReference type="RuleBase" id="RU363075"/>
    </source>
</evidence>
<dbReference type="Proteomes" id="UP001497525">
    <property type="component" value="Unassembled WGS sequence"/>
</dbReference>
<dbReference type="EMBL" id="CAXLJL010000279">
    <property type="protein sequence ID" value="CAL5135932.1"/>
    <property type="molecule type" value="Genomic_DNA"/>
</dbReference>
<feature type="transmembrane region" description="Helical" evidence="8">
    <location>
        <begin position="183"/>
        <end position="210"/>
    </location>
</feature>
<comment type="caution">
    <text evidence="9">The sequence shown here is derived from an EMBL/GenBank/DDBJ whole genome shotgun (WGS) entry which is preliminary data.</text>
</comment>
<feature type="transmembrane region" description="Helical" evidence="8">
    <location>
        <begin position="369"/>
        <end position="391"/>
    </location>
</feature>
<evidence type="ECO:0000313" key="10">
    <source>
        <dbReference type="Proteomes" id="UP001497525"/>
    </source>
</evidence>
<evidence type="ECO:0000256" key="2">
    <source>
        <dbReference type="ARBA" id="ARBA00022676"/>
    </source>
</evidence>
<comment type="subcellular location">
    <subcellularLocation>
        <location evidence="1 8">Endoplasmic reticulum membrane</location>
        <topology evidence="1 8">Multi-pass membrane protein</topology>
    </subcellularLocation>
</comment>